<dbReference type="Gene3D" id="3.40.50.1220">
    <property type="entry name" value="TPP-binding domain"/>
    <property type="match status" value="1"/>
</dbReference>
<feature type="domain" description="Thiamine pyrophosphate enzyme N-terminal TPP-binding" evidence="8">
    <location>
        <begin position="13"/>
        <end position="122"/>
    </location>
</feature>
<dbReference type="Pfam" id="PF02775">
    <property type="entry name" value="TPP_enzyme_C"/>
    <property type="match status" value="1"/>
</dbReference>
<comment type="pathway">
    <text evidence="6">Quinol/quinone metabolism; 1,4-dihydroxy-2-naphthoate biosynthesis; 1,4-dihydroxy-2-naphthoate from chorismate: step 2/7.</text>
</comment>
<name>A0A2U1T2G9_9MICO</name>
<comment type="subunit">
    <text evidence="6">Homodimer.</text>
</comment>
<protein>
    <recommendedName>
        <fullName evidence="6">2-succinyl-5-enolpyruvyl-6-hydroxy-3-cyclohexene-1-carboxylate synthase</fullName>
        <shortName evidence="6">SEPHCHC synthase</shortName>
        <ecNumber evidence="6">2.2.1.9</ecNumber>
    </recommendedName>
    <alternativeName>
        <fullName evidence="6">Menaquinone biosynthesis protein MenD</fullName>
    </alternativeName>
</protein>
<evidence type="ECO:0000256" key="2">
    <source>
        <dbReference type="ARBA" id="ARBA00022723"/>
    </source>
</evidence>
<keyword evidence="3 6" id="KW-0460">Magnesium</keyword>
<dbReference type="PANTHER" id="PTHR42916">
    <property type="entry name" value="2-SUCCINYL-5-ENOLPYRUVYL-6-HYDROXY-3-CYCLOHEXENE-1-CARBOXYLATE SYNTHASE"/>
    <property type="match status" value="1"/>
</dbReference>
<dbReference type="GO" id="GO:0000287">
    <property type="term" value="F:magnesium ion binding"/>
    <property type="evidence" value="ECO:0007669"/>
    <property type="project" value="UniProtKB-UniRule"/>
</dbReference>
<dbReference type="SUPFAM" id="SSF52518">
    <property type="entry name" value="Thiamin diphosphate-binding fold (THDP-binding)"/>
    <property type="match status" value="2"/>
</dbReference>
<dbReference type="NCBIfam" id="TIGR00173">
    <property type="entry name" value="menD"/>
    <property type="match status" value="1"/>
</dbReference>
<evidence type="ECO:0000259" key="7">
    <source>
        <dbReference type="Pfam" id="PF02775"/>
    </source>
</evidence>
<proteinExistence type="inferred from homology"/>
<organism evidence="9 10">
    <name type="scientific">Homoserinimonas hongtaonis</name>
    <dbReference type="NCBI Taxonomy" id="2079791"/>
    <lineage>
        <taxon>Bacteria</taxon>
        <taxon>Bacillati</taxon>
        <taxon>Actinomycetota</taxon>
        <taxon>Actinomycetes</taxon>
        <taxon>Micrococcales</taxon>
        <taxon>Microbacteriaceae</taxon>
        <taxon>Homoserinimonas</taxon>
    </lineage>
</organism>
<dbReference type="Proteomes" id="UP000244978">
    <property type="component" value="Unassembled WGS sequence"/>
</dbReference>
<dbReference type="InterPro" id="IPR004433">
    <property type="entry name" value="MenaQ_synth_MenD"/>
</dbReference>
<dbReference type="CDD" id="cd02009">
    <property type="entry name" value="TPP_SHCHC_synthase"/>
    <property type="match status" value="1"/>
</dbReference>
<keyword evidence="4 6" id="KW-0786">Thiamine pyrophosphate</keyword>
<comment type="catalytic activity">
    <reaction evidence="6">
        <text>isochorismate + 2-oxoglutarate + H(+) = 5-enolpyruvoyl-6-hydroxy-2-succinyl-cyclohex-3-ene-1-carboxylate + CO2</text>
        <dbReference type="Rhea" id="RHEA:25593"/>
        <dbReference type="ChEBI" id="CHEBI:15378"/>
        <dbReference type="ChEBI" id="CHEBI:16526"/>
        <dbReference type="ChEBI" id="CHEBI:16810"/>
        <dbReference type="ChEBI" id="CHEBI:29780"/>
        <dbReference type="ChEBI" id="CHEBI:58818"/>
        <dbReference type="EC" id="2.2.1.9"/>
    </reaction>
</comment>
<keyword evidence="2 6" id="KW-0479">Metal-binding</keyword>
<dbReference type="InterPro" id="IPR029061">
    <property type="entry name" value="THDP-binding"/>
</dbReference>
<dbReference type="CDD" id="cd07037">
    <property type="entry name" value="TPP_PYR_MenD"/>
    <property type="match status" value="1"/>
</dbReference>
<keyword evidence="10" id="KW-1185">Reference proteome</keyword>
<dbReference type="Pfam" id="PF02776">
    <property type="entry name" value="TPP_enzyme_N"/>
    <property type="match status" value="1"/>
</dbReference>
<comment type="cofactor">
    <cofactor evidence="6">
        <name>thiamine diphosphate</name>
        <dbReference type="ChEBI" id="CHEBI:58937"/>
    </cofactor>
    <text evidence="6">Binds 1 thiamine pyrophosphate per subunit.</text>
</comment>
<evidence type="ECO:0000256" key="6">
    <source>
        <dbReference type="HAMAP-Rule" id="MF_01659"/>
    </source>
</evidence>
<keyword evidence="6" id="KW-0474">Menaquinone biosynthesis</keyword>
<evidence type="ECO:0000256" key="5">
    <source>
        <dbReference type="ARBA" id="ARBA00023211"/>
    </source>
</evidence>
<comment type="similarity">
    <text evidence="6">Belongs to the TPP enzyme family. MenD subfamily.</text>
</comment>
<dbReference type="InterPro" id="IPR011766">
    <property type="entry name" value="TPP_enzyme_TPP-bd"/>
</dbReference>
<dbReference type="AlphaFoldDB" id="A0A2U1T2G9"/>
<evidence type="ECO:0000313" key="10">
    <source>
        <dbReference type="Proteomes" id="UP000244978"/>
    </source>
</evidence>
<dbReference type="UniPathway" id="UPA01057">
    <property type="reaction ID" value="UER00164"/>
</dbReference>
<dbReference type="GO" id="GO:0070204">
    <property type="term" value="F:2-succinyl-5-enolpyruvyl-6-hydroxy-3-cyclohexene-1-carboxylic-acid synthase activity"/>
    <property type="evidence" value="ECO:0007669"/>
    <property type="project" value="UniProtKB-UniRule"/>
</dbReference>
<evidence type="ECO:0000256" key="4">
    <source>
        <dbReference type="ARBA" id="ARBA00023052"/>
    </source>
</evidence>
<gene>
    <name evidence="6 9" type="primary">menD</name>
    <name evidence="9" type="ORF">DF220_09605</name>
</gene>
<accession>A0A2U1T2G9</accession>
<dbReference type="Gene3D" id="3.40.50.970">
    <property type="match status" value="2"/>
</dbReference>
<comment type="caution">
    <text evidence="9">The sequence shown here is derived from an EMBL/GenBank/DDBJ whole genome shotgun (WGS) entry which is preliminary data.</text>
</comment>
<dbReference type="PIRSF" id="PIRSF004983">
    <property type="entry name" value="MenD"/>
    <property type="match status" value="1"/>
</dbReference>
<feature type="domain" description="Thiamine pyrophosphate enzyme TPP-binding" evidence="7">
    <location>
        <begin position="432"/>
        <end position="563"/>
    </location>
</feature>
<dbReference type="InterPro" id="IPR012001">
    <property type="entry name" value="Thiamin_PyroP_enz_TPP-bd_dom"/>
</dbReference>
<comment type="cofactor">
    <cofactor evidence="6">
        <name>Mg(2+)</name>
        <dbReference type="ChEBI" id="CHEBI:18420"/>
    </cofactor>
    <cofactor evidence="6">
        <name>Mn(2+)</name>
        <dbReference type="ChEBI" id="CHEBI:29035"/>
    </cofactor>
</comment>
<dbReference type="EC" id="2.2.1.9" evidence="6"/>
<dbReference type="HAMAP" id="MF_01659">
    <property type="entry name" value="MenD"/>
    <property type="match status" value="1"/>
</dbReference>
<evidence type="ECO:0000256" key="3">
    <source>
        <dbReference type="ARBA" id="ARBA00022842"/>
    </source>
</evidence>
<dbReference type="GO" id="GO:0030145">
    <property type="term" value="F:manganese ion binding"/>
    <property type="evidence" value="ECO:0007669"/>
    <property type="project" value="UniProtKB-UniRule"/>
</dbReference>
<comment type="function">
    <text evidence="6">Catalyzes the thiamine diphosphate-dependent decarboxylation of 2-oxoglutarate and the subsequent addition of the resulting succinic semialdehyde-thiamine pyrophosphate anion to isochorismate to yield 2-succinyl-5-enolpyruvyl-6-hydroxy-3-cyclohexene-1-carboxylate (SEPHCHC).</text>
</comment>
<dbReference type="GO" id="GO:0030976">
    <property type="term" value="F:thiamine pyrophosphate binding"/>
    <property type="evidence" value="ECO:0007669"/>
    <property type="project" value="UniProtKB-UniRule"/>
</dbReference>
<keyword evidence="5 6" id="KW-0464">Manganese</keyword>
<reference evidence="10" key="1">
    <citation type="submission" date="2018-04" db="EMBL/GenBank/DDBJ databases">
        <authorList>
            <person name="Liu S."/>
            <person name="Wang Z."/>
            <person name="Li J."/>
        </authorList>
    </citation>
    <scope>NUCLEOTIDE SEQUENCE [LARGE SCALE GENOMIC DNA]</scope>
    <source>
        <strain evidence="10">S1194</strain>
    </source>
</reference>
<dbReference type="PANTHER" id="PTHR42916:SF1">
    <property type="entry name" value="PROTEIN PHYLLO, CHLOROPLASTIC"/>
    <property type="match status" value="1"/>
</dbReference>
<evidence type="ECO:0000259" key="8">
    <source>
        <dbReference type="Pfam" id="PF02776"/>
    </source>
</evidence>
<dbReference type="GO" id="GO:0009234">
    <property type="term" value="P:menaquinone biosynthetic process"/>
    <property type="evidence" value="ECO:0007669"/>
    <property type="project" value="UniProtKB-UniRule"/>
</dbReference>
<dbReference type="EMBL" id="QEEX01000001">
    <property type="protein sequence ID" value="PWB98057.1"/>
    <property type="molecule type" value="Genomic_DNA"/>
</dbReference>
<sequence>MAPDSPATGFSVALLGRLIDLGVRDIVVSPGSRSQALALVAAEFEAAGRVRLHVRIDERSAAFLALGLAVETGVPSVVITTSGTAVANLHPAVLEAYHAGIPLIVITGDRPQVLRGIGSNQTTHQHGIFGNATRFTRDVDALGSGHHDPESVAELAGEVFAAAAGHSGSAGPAHLNVAFTEPLSGPVGELPAAALTAAPSPAPSASSRAARPGAEILTISAEPGTVVVAGHGAGDVAETAARALGAPLLAEVTSGARFGPNLVAAYRELLRNDDFGGLVRRVIVFGHPTLSREIPALIERSGVHTIVVRGASPEDYNPGHRADPIVDGIEISGPPDPDRSWTGRWVHASRAIVEAGDDSPVIDAPDSIDGSVTAAFQRQTLAALRAPLTRRAVADAVWRATWPHDRLVLGSSRLIREVDRAVQGKKIRAHANRGLAGIDGTVSTAIGIALASQAEGAATGTTRLLLGDITLLHEPGGLLFGAGELRPRIQVIVGNDGGGTIFDGLEVAATTASAAFDRVLYTPQNVNLRALAEAYGWEYVRAGTRSELDQALTTSGGPTLIDVPLPR</sequence>
<evidence type="ECO:0000313" key="9">
    <source>
        <dbReference type="EMBL" id="PWB98057.1"/>
    </source>
</evidence>
<comment type="pathway">
    <text evidence="6">Quinol/quinone metabolism; menaquinone biosynthesis.</text>
</comment>
<dbReference type="UniPathway" id="UPA00079"/>
<keyword evidence="1 6" id="KW-0808">Transferase</keyword>
<evidence type="ECO:0000256" key="1">
    <source>
        <dbReference type="ARBA" id="ARBA00022679"/>
    </source>
</evidence>
<dbReference type="RefSeq" id="WP_108997847.1">
    <property type="nucleotide sequence ID" value="NZ_QEEX01000001.1"/>
</dbReference>